<organism evidence="7 8">
    <name type="scientific">Patiria miniata</name>
    <name type="common">Bat star</name>
    <name type="synonym">Asterina miniata</name>
    <dbReference type="NCBI Taxonomy" id="46514"/>
    <lineage>
        <taxon>Eukaryota</taxon>
        <taxon>Metazoa</taxon>
        <taxon>Echinodermata</taxon>
        <taxon>Eleutherozoa</taxon>
        <taxon>Asterozoa</taxon>
        <taxon>Asteroidea</taxon>
        <taxon>Valvatacea</taxon>
        <taxon>Valvatida</taxon>
        <taxon>Asterinidae</taxon>
        <taxon>Patiria</taxon>
    </lineage>
</organism>
<dbReference type="InterPro" id="IPR005746">
    <property type="entry name" value="Thioredoxin"/>
</dbReference>
<dbReference type="Gene3D" id="3.40.30.10">
    <property type="entry name" value="Glutaredoxin"/>
    <property type="match status" value="1"/>
</dbReference>
<dbReference type="GO" id="GO:0015035">
    <property type="term" value="F:protein-disulfide reductase activity"/>
    <property type="evidence" value="ECO:0007669"/>
    <property type="project" value="InterPro"/>
</dbReference>
<reference evidence="7" key="1">
    <citation type="submission" date="2022-11" db="UniProtKB">
        <authorList>
            <consortium name="EnsemblMetazoa"/>
        </authorList>
    </citation>
    <scope>IDENTIFICATION</scope>
</reference>
<dbReference type="PROSITE" id="PS51352">
    <property type="entry name" value="THIOREDOXIN_2"/>
    <property type="match status" value="1"/>
</dbReference>
<keyword evidence="2" id="KW-0813">Transport</keyword>
<keyword evidence="4" id="KW-1015">Disulfide bond</keyword>
<dbReference type="Proteomes" id="UP000887568">
    <property type="component" value="Unplaced"/>
</dbReference>
<dbReference type="FunFam" id="3.40.30.10:FF:000001">
    <property type="entry name" value="Thioredoxin"/>
    <property type="match status" value="1"/>
</dbReference>
<evidence type="ECO:0000259" key="6">
    <source>
        <dbReference type="PROSITE" id="PS51352"/>
    </source>
</evidence>
<dbReference type="NCBIfam" id="TIGR01068">
    <property type="entry name" value="thioredoxin"/>
    <property type="match status" value="1"/>
</dbReference>
<feature type="domain" description="Thioredoxin" evidence="6">
    <location>
        <begin position="30"/>
        <end position="159"/>
    </location>
</feature>
<evidence type="ECO:0000256" key="3">
    <source>
        <dbReference type="ARBA" id="ARBA00022982"/>
    </source>
</evidence>
<keyword evidence="3" id="KW-0249">Electron transport</keyword>
<accession>A0A913Z696</accession>
<dbReference type="EnsemblMetazoa" id="XM_038191311.1">
    <property type="protein sequence ID" value="XP_038047239.1"/>
    <property type="gene ID" value="LOC119721301"/>
</dbReference>
<protein>
    <recommendedName>
        <fullName evidence="6">Thioredoxin domain-containing protein</fullName>
    </recommendedName>
</protein>
<dbReference type="PANTHER" id="PTHR43601:SF3">
    <property type="entry name" value="THIOREDOXIN, MITOCHONDRIAL"/>
    <property type="match status" value="1"/>
</dbReference>
<dbReference type="OMA" id="VLVIMQN"/>
<evidence type="ECO:0000313" key="7">
    <source>
        <dbReference type="EnsemblMetazoa" id="XP_038047239.1"/>
    </source>
</evidence>
<evidence type="ECO:0000256" key="5">
    <source>
        <dbReference type="ARBA" id="ARBA00023284"/>
    </source>
</evidence>
<dbReference type="CDD" id="cd02947">
    <property type="entry name" value="TRX_family"/>
    <property type="match status" value="1"/>
</dbReference>
<name>A0A913Z696_PATMI</name>
<dbReference type="EnsemblMetazoa" id="XM_038191312.1">
    <property type="protein sequence ID" value="XP_038047240.1"/>
    <property type="gene ID" value="LOC119721301"/>
</dbReference>
<dbReference type="PANTHER" id="PTHR43601">
    <property type="entry name" value="THIOREDOXIN, MITOCHONDRIAL"/>
    <property type="match status" value="1"/>
</dbReference>
<dbReference type="RefSeq" id="XP_038047240.1">
    <property type="nucleotide sequence ID" value="XM_038191312.1"/>
</dbReference>
<comment type="similarity">
    <text evidence="1">Belongs to the thioredoxin family.</text>
</comment>
<dbReference type="GO" id="GO:0005739">
    <property type="term" value="C:mitochondrion"/>
    <property type="evidence" value="ECO:0007669"/>
    <property type="project" value="TreeGrafter"/>
</dbReference>
<keyword evidence="8" id="KW-1185">Reference proteome</keyword>
<dbReference type="GO" id="GO:0045454">
    <property type="term" value="P:cell redox homeostasis"/>
    <property type="evidence" value="ECO:0007669"/>
    <property type="project" value="TreeGrafter"/>
</dbReference>
<dbReference type="OrthoDB" id="19690at2759"/>
<dbReference type="RefSeq" id="XP_038047239.1">
    <property type="nucleotide sequence ID" value="XM_038191311.1"/>
</dbReference>
<evidence type="ECO:0000313" key="8">
    <source>
        <dbReference type="Proteomes" id="UP000887568"/>
    </source>
</evidence>
<evidence type="ECO:0000256" key="2">
    <source>
        <dbReference type="ARBA" id="ARBA00022448"/>
    </source>
</evidence>
<dbReference type="AlphaFoldDB" id="A0A913Z696"/>
<proteinExistence type="inferred from homology"/>
<sequence>MAFRLRVLMRPLVSASQSQMRASIHVPVSARVVHKAVSIQSRHLSSADSPPYEEFNVQSTEDFNERVINSKIPTVVDFHASWCKPCHALAPRLHEVLSERPGLVQLAKVDVDKHTDLAMDYDVSSIPKVVMVKEGKVAGQFVGLMDKDKIESFIDRLTT</sequence>
<dbReference type="SUPFAM" id="SSF52833">
    <property type="entry name" value="Thioredoxin-like"/>
    <property type="match status" value="1"/>
</dbReference>
<evidence type="ECO:0000256" key="1">
    <source>
        <dbReference type="ARBA" id="ARBA00008987"/>
    </source>
</evidence>
<dbReference type="InterPro" id="IPR036249">
    <property type="entry name" value="Thioredoxin-like_sf"/>
</dbReference>
<keyword evidence="5" id="KW-0676">Redox-active center</keyword>
<evidence type="ECO:0000256" key="4">
    <source>
        <dbReference type="ARBA" id="ARBA00023157"/>
    </source>
</evidence>
<dbReference type="GeneID" id="119721301"/>
<dbReference type="InterPro" id="IPR013766">
    <property type="entry name" value="Thioredoxin_domain"/>
</dbReference>
<dbReference type="Pfam" id="PF00085">
    <property type="entry name" value="Thioredoxin"/>
    <property type="match status" value="1"/>
</dbReference>